<gene>
    <name evidence="7" type="ORF">TCAL_02985</name>
</gene>
<evidence type="ECO:0000256" key="1">
    <source>
        <dbReference type="ARBA" id="ARBA00022737"/>
    </source>
</evidence>
<dbReference type="SUPFAM" id="SSF48452">
    <property type="entry name" value="TPR-like"/>
    <property type="match status" value="1"/>
</dbReference>
<dbReference type="SMART" id="SM00028">
    <property type="entry name" value="TPR"/>
    <property type="match status" value="3"/>
</dbReference>
<dbReference type="Pfam" id="PF14559">
    <property type="entry name" value="TPR_19"/>
    <property type="match status" value="1"/>
</dbReference>
<dbReference type="InterPro" id="IPR001179">
    <property type="entry name" value="PPIase_FKBP_dom"/>
</dbReference>
<dbReference type="PROSITE" id="PS50059">
    <property type="entry name" value="FKBP_PPIASE"/>
    <property type="match status" value="1"/>
</dbReference>
<dbReference type="InterPro" id="IPR050754">
    <property type="entry name" value="FKBP4/5/8-like"/>
</dbReference>
<keyword evidence="3" id="KW-0697">Rotamase</keyword>
<keyword evidence="8" id="KW-1185">Reference proteome</keyword>
<dbReference type="InterPro" id="IPR011990">
    <property type="entry name" value="TPR-like_helical_dom_sf"/>
</dbReference>
<dbReference type="EMBL" id="VCGU01000001">
    <property type="protein sequence ID" value="TRY80857.1"/>
    <property type="molecule type" value="Genomic_DNA"/>
</dbReference>
<comment type="catalytic activity">
    <reaction evidence="3">
        <text>[protein]-peptidylproline (omega=180) = [protein]-peptidylproline (omega=0)</text>
        <dbReference type="Rhea" id="RHEA:16237"/>
        <dbReference type="Rhea" id="RHEA-COMP:10747"/>
        <dbReference type="Rhea" id="RHEA-COMP:10748"/>
        <dbReference type="ChEBI" id="CHEBI:83833"/>
        <dbReference type="ChEBI" id="CHEBI:83834"/>
        <dbReference type="EC" id="5.2.1.8"/>
    </reaction>
</comment>
<dbReference type="InterPro" id="IPR046357">
    <property type="entry name" value="PPIase_dom_sf"/>
</dbReference>
<dbReference type="EC" id="5.2.1.8" evidence="3"/>
<dbReference type="PANTHER" id="PTHR46512">
    <property type="entry name" value="PEPTIDYLPROLYL ISOMERASE"/>
    <property type="match status" value="1"/>
</dbReference>
<keyword evidence="2 4" id="KW-0802">TPR repeat</keyword>
<evidence type="ECO:0000256" key="5">
    <source>
        <dbReference type="SAM" id="MobiDB-lite"/>
    </source>
</evidence>
<evidence type="ECO:0000256" key="3">
    <source>
        <dbReference type="PROSITE-ProRule" id="PRU00277"/>
    </source>
</evidence>
<dbReference type="Pfam" id="PF00254">
    <property type="entry name" value="FKBP_C"/>
    <property type="match status" value="1"/>
</dbReference>
<dbReference type="OMA" id="ICVASMK"/>
<dbReference type="GO" id="GO:0044183">
    <property type="term" value="F:protein folding chaperone"/>
    <property type="evidence" value="ECO:0007669"/>
    <property type="project" value="TreeGrafter"/>
</dbReference>
<evidence type="ECO:0000313" key="7">
    <source>
        <dbReference type="EMBL" id="TRY80857.1"/>
    </source>
</evidence>
<dbReference type="OrthoDB" id="532682at2759"/>
<dbReference type="STRING" id="6832.A0A553PT48"/>
<dbReference type="SUPFAM" id="SSF54534">
    <property type="entry name" value="FKBP-like"/>
    <property type="match status" value="1"/>
</dbReference>
<dbReference type="Gene3D" id="3.10.50.40">
    <property type="match status" value="1"/>
</dbReference>
<evidence type="ECO:0000313" key="8">
    <source>
        <dbReference type="Proteomes" id="UP000318571"/>
    </source>
</evidence>
<dbReference type="GO" id="GO:0005829">
    <property type="term" value="C:cytosol"/>
    <property type="evidence" value="ECO:0007669"/>
    <property type="project" value="TreeGrafter"/>
</dbReference>
<keyword evidence="1" id="KW-0677">Repeat</keyword>
<dbReference type="PROSITE" id="PS50005">
    <property type="entry name" value="TPR"/>
    <property type="match status" value="1"/>
</dbReference>
<dbReference type="GO" id="GO:0003755">
    <property type="term" value="F:peptidyl-prolyl cis-trans isomerase activity"/>
    <property type="evidence" value="ECO:0007669"/>
    <property type="project" value="UniProtKB-KW"/>
</dbReference>
<keyword evidence="3" id="KW-0413">Isomerase</keyword>
<feature type="region of interest" description="Disordered" evidence="5">
    <location>
        <begin position="1"/>
        <end position="54"/>
    </location>
</feature>
<feature type="repeat" description="TPR" evidence="4">
    <location>
        <begin position="276"/>
        <end position="309"/>
    </location>
</feature>
<evidence type="ECO:0000256" key="2">
    <source>
        <dbReference type="ARBA" id="ARBA00022803"/>
    </source>
</evidence>
<dbReference type="GO" id="GO:0016020">
    <property type="term" value="C:membrane"/>
    <property type="evidence" value="ECO:0007669"/>
    <property type="project" value="TreeGrafter"/>
</dbReference>
<dbReference type="GO" id="GO:0012505">
    <property type="term" value="C:endomembrane system"/>
    <property type="evidence" value="ECO:0007669"/>
    <property type="project" value="TreeGrafter"/>
</dbReference>
<name>A0A553PT48_TIGCA</name>
<dbReference type="GO" id="GO:0005740">
    <property type="term" value="C:mitochondrial envelope"/>
    <property type="evidence" value="ECO:0007669"/>
    <property type="project" value="TreeGrafter"/>
</dbReference>
<comment type="caution">
    <text evidence="7">The sequence shown here is derived from an EMBL/GenBank/DDBJ whole genome shotgun (WGS) entry which is preliminary data.</text>
</comment>
<evidence type="ECO:0000256" key="4">
    <source>
        <dbReference type="PROSITE-ProRule" id="PRU00339"/>
    </source>
</evidence>
<sequence>MATSEDAPVQLEPSVSDSVIQDESKSQGEAVPVAEKPKPQEDDDYDHAGEYDSQGYLDVLGSGRLRKKTLKEGDISAGKPRQGDTVRMKYTVSFDGAIRVKETEIEFQASESEVIQAMDLVCCLMHPGEITEVIADPEFAYGQIGLPGSGIPPKAAVIFQMELLSMEMSASIQGLELNERLRIGRRKKDCGNYWFARQEVPFAMQCYRKAIEYFDDEALTLDVPIDRFSLPEEFQVLLGERLKALNNLALCQIKIDALDSALMSLSYVLKVEPNNEKALYRKGKALQSKNRIDEALGIYKRIQMLYPNNTQVKADILKLSSVQKKNKEKETRLSRKMLGLDKVEAEKSSNVKAYLKVMAKNIGFAACSLGVVLAAVAVSQKWNSS</sequence>
<dbReference type="GO" id="GO:0043066">
    <property type="term" value="P:negative regulation of apoptotic process"/>
    <property type="evidence" value="ECO:0007669"/>
    <property type="project" value="TreeGrafter"/>
</dbReference>
<reference evidence="7 8" key="1">
    <citation type="journal article" date="2018" name="Nat. Ecol. Evol.">
        <title>Genomic signatures of mitonuclear coevolution across populations of Tigriopus californicus.</title>
        <authorList>
            <person name="Barreto F.S."/>
            <person name="Watson E.T."/>
            <person name="Lima T.G."/>
            <person name="Willett C.S."/>
            <person name="Edmands S."/>
            <person name="Li W."/>
            <person name="Burton R.S."/>
        </authorList>
    </citation>
    <scope>NUCLEOTIDE SEQUENCE [LARGE SCALE GENOMIC DNA]</scope>
    <source>
        <strain evidence="7 8">San Diego</strain>
    </source>
</reference>
<dbReference type="AlphaFoldDB" id="A0A553PT48"/>
<feature type="domain" description="PPIase FKBP-type" evidence="6">
    <location>
        <begin position="83"/>
        <end position="167"/>
    </location>
</feature>
<dbReference type="Proteomes" id="UP000318571">
    <property type="component" value="Chromosome 12"/>
</dbReference>
<organism evidence="7 8">
    <name type="scientific">Tigriopus californicus</name>
    <name type="common">Marine copepod</name>
    <dbReference type="NCBI Taxonomy" id="6832"/>
    <lineage>
        <taxon>Eukaryota</taxon>
        <taxon>Metazoa</taxon>
        <taxon>Ecdysozoa</taxon>
        <taxon>Arthropoda</taxon>
        <taxon>Crustacea</taxon>
        <taxon>Multicrustacea</taxon>
        <taxon>Hexanauplia</taxon>
        <taxon>Copepoda</taxon>
        <taxon>Harpacticoida</taxon>
        <taxon>Harpacticidae</taxon>
        <taxon>Tigriopus</taxon>
    </lineage>
</organism>
<proteinExistence type="predicted"/>
<dbReference type="InterPro" id="IPR019734">
    <property type="entry name" value="TPR_rpt"/>
</dbReference>
<dbReference type="PANTHER" id="PTHR46512:SF1">
    <property type="entry name" value="PEPTIDYLPROLYL ISOMERASE"/>
    <property type="match status" value="1"/>
</dbReference>
<dbReference type="Gene3D" id="1.25.40.10">
    <property type="entry name" value="Tetratricopeptide repeat domain"/>
    <property type="match status" value="1"/>
</dbReference>
<feature type="compositionally biased region" description="Basic and acidic residues" evidence="5">
    <location>
        <begin position="35"/>
        <end position="50"/>
    </location>
</feature>
<accession>A0A553PT48</accession>
<evidence type="ECO:0000259" key="6">
    <source>
        <dbReference type="PROSITE" id="PS50059"/>
    </source>
</evidence>
<protein>
    <recommendedName>
        <fullName evidence="3">peptidylprolyl isomerase</fullName>
        <ecNumber evidence="3">5.2.1.8</ecNumber>
    </recommendedName>
</protein>